<evidence type="ECO:0000256" key="4">
    <source>
        <dbReference type="ARBA" id="ARBA00022840"/>
    </source>
</evidence>
<dbReference type="EMBL" id="HG793127">
    <property type="protein sequence ID" value="CDK26963.1"/>
    <property type="molecule type" value="Genomic_DNA"/>
</dbReference>
<dbReference type="PANTHER" id="PTHR46239:SF1">
    <property type="entry name" value="DNA REPAIR PROTEIN RAD51 HOMOLOG 3"/>
    <property type="match status" value="1"/>
</dbReference>
<keyword evidence="9" id="KW-1185">Reference proteome</keyword>
<keyword evidence="4" id="KW-0067">ATP-binding</keyword>
<keyword evidence="3" id="KW-0227">DNA damage</keyword>
<evidence type="ECO:0000313" key="8">
    <source>
        <dbReference type="EMBL" id="CDK26963.1"/>
    </source>
</evidence>
<dbReference type="SUPFAM" id="SSF52540">
    <property type="entry name" value="P-loop containing nucleoside triphosphate hydrolases"/>
    <property type="match status" value="1"/>
</dbReference>
<dbReference type="GO" id="GO:0007131">
    <property type="term" value="P:reciprocal meiotic recombination"/>
    <property type="evidence" value="ECO:0007669"/>
    <property type="project" value="TreeGrafter"/>
</dbReference>
<dbReference type="Proteomes" id="UP000019384">
    <property type="component" value="Unassembled WGS sequence"/>
</dbReference>
<dbReference type="GO" id="GO:0000400">
    <property type="term" value="F:four-way junction DNA binding"/>
    <property type="evidence" value="ECO:0007669"/>
    <property type="project" value="TreeGrafter"/>
</dbReference>
<dbReference type="GO" id="GO:0008821">
    <property type="term" value="F:crossover junction DNA endonuclease activity"/>
    <property type="evidence" value="ECO:0007669"/>
    <property type="project" value="TreeGrafter"/>
</dbReference>
<proteinExistence type="predicted"/>
<dbReference type="PANTHER" id="PTHR46239">
    <property type="entry name" value="DNA REPAIR PROTEIN RAD51 HOMOLOG 3 RAD51C"/>
    <property type="match status" value="1"/>
</dbReference>
<dbReference type="InterPro" id="IPR052093">
    <property type="entry name" value="HR_Repair_Mediator"/>
</dbReference>
<evidence type="ECO:0000256" key="5">
    <source>
        <dbReference type="ARBA" id="ARBA00023204"/>
    </source>
</evidence>
<dbReference type="InterPro" id="IPR027417">
    <property type="entry name" value="P-loop_NTPase"/>
</dbReference>
<feature type="domain" description="KaiC-like" evidence="7">
    <location>
        <begin position="28"/>
        <end position="93"/>
    </location>
</feature>
<sequence length="318" mass="35741">MKGVSKPEPKKASTLASVLAAKSKSRIVSTGYRDLDEKLHGGFRRSALYDVSGAAGSGKIDLVLQTIMDCVMADERVLWITTGSRFPTQRLRDIYNQNHQKQGELRREFAALCNNVSEISVNSISELIVLLGQFNESNEDEYQMCVIHELSDLIQNLQVDCEKLFLARKLSMEKQKQKTILERQLRESAGEQYAKNMYDVDMIPTLGMTPHTRVQRSIQELMVMLSIFCTKKSKTVITVGSTEAQYKSFTITNDAPVEATGPDSGARTPFKRSVLVPVLNTCGSYYSARLLVYRDWSKEKHHTCPFVVVRGETVKLGT</sequence>
<dbReference type="Pfam" id="PF06745">
    <property type="entry name" value="ATPase"/>
    <property type="match status" value="1"/>
</dbReference>
<dbReference type="Gene3D" id="3.40.50.300">
    <property type="entry name" value="P-loop containing nucleotide triphosphate hydrolases"/>
    <property type="match status" value="1"/>
</dbReference>
<dbReference type="RefSeq" id="XP_022458959.1">
    <property type="nucleotide sequence ID" value="XM_022603233.1"/>
</dbReference>
<name>W6MLH3_9ASCO</name>
<dbReference type="OrthoDB" id="5957327at2759"/>
<keyword evidence="5" id="KW-0234">DNA repair</keyword>
<keyword evidence="6" id="KW-0539">Nucleus</keyword>
<reference evidence="8" key="1">
    <citation type="submission" date="2013-12" db="EMBL/GenBank/DDBJ databases">
        <authorList>
            <person name="Genoscope - CEA"/>
        </authorList>
    </citation>
    <scope>NUCLEOTIDE SEQUENCE</scope>
    <source>
        <strain evidence="8">CBS 1993</strain>
    </source>
</reference>
<evidence type="ECO:0000313" key="9">
    <source>
        <dbReference type="Proteomes" id="UP000019384"/>
    </source>
</evidence>
<dbReference type="GO" id="GO:0033063">
    <property type="term" value="C:Rad51B-Rad51C-Rad51D-XRCC2 complex"/>
    <property type="evidence" value="ECO:0007669"/>
    <property type="project" value="TreeGrafter"/>
</dbReference>
<evidence type="ECO:0000256" key="3">
    <source>
        <dbReference type="ARBA" id="ARBA00022763"/>
    </source>
</evidence>
<dbReference type="GO" id="GO:0000707">
    <property type="term" value="P:meiotic DNA recombinase assembly"/>
    <property type="evidence" value="ECO:0007669"/>
    <property type="project" value="TreeGrafter"/>
</dbReference>
<evidence type="ECO:0000256" key="2">
    <source>
        <dbReference type="ARBA" id="ARBA00022741"/>
    </source>
</evidence>
<reference evidence="8" key="2">
    <citation type="submission" date="2014-02" db="EMBL/GenBank/DDBJ databases">
        <title>Complete DNA sequence of /Kuraishia capsulata/ illustrates novel genomic features among budding yeasts (/Saccharomycotina/).</title>
        <authorList>
            <person name="Morales L."/>
            <person name="Noel B."/>
            <person name="Porcel B."/>
            <person name="Marcet-Houben M."/>
            <person name="Hullo M-F."/>
            <person name="Sacerdot C."/>
            <person name="Tekaia F."/>
            <person name="Leh-Louis V."/>
            <person name="Despons L."/>
            <person name="Khanna V."/>
            <person name="Aury J-M."/>
            <person name="Barbe V."/>
            <person name="Couloux A."/>
            <person name="Labadie K."/>
            <person name="Pelletier E."/>
            <person name="Souciet J-L."/>
            <person name="Boekhout T."/>
            <person name="Gabaldon T."/>
            <person name="Wincker P."/>
            <person name="Dujon B."/>
        </authorList>
    </citation>
    <scope>NUCLEOTIDE SEQUENCE</scope>
    <source>
        <strain evidence="8">CBS 1993</strain>
    </source>
</reference>
<dbReference type="STRING" id="1382522.W6MLH3"/>
<dbReference type="GO" id="GO:0033065">
    <property type="term" value="C:Rad51C-XRCC3 complex"/>
    <property type="evidence" value="ECO:0007669"/>
    <property type="project" value="TreeGrafter"/>
</dbReference>
<dbReference type="InterPro" id="IPR014774">
    <property type="entry name" value="KaiC-like_dom"/>
</dbReference>
<dbReference type="AlphaFoldDB" id="W6MLH3"/>
<keyword evidence="2" id="KW-0547">Nucleotide-binding</keyword>
<dbReference type="GeneID" id="34520347"/>
<accession>W6MLH3</accession>
<evidence type="ECO:0000256" key="6">
    <source>
        <dbReference type="ARBA" id="ARBA00023242"/>
    </source>
</evidence>
<organism evidence="8 9">
    <name type="scientific">Kuraishia capsulata CBS 1993</name>
    <dbReference type="NCBI Taxonomy" id="1382522"/>
    <lineage>
        <taxon>Eukaryota</taxon>
        <taxon>Fungi</taxon>
        <taxon>Dikarya</taxon>
        <taxon>Ascomycota</taxon>
        <taxon>Saccharomycotina</taxon>
        <taxon>Pichiomycetes</taxon>
        <taxon>Pichiales</taxon>
        <taxon>Pichiaceae</taxon>
        <taxon>Kuraishia</taxon>
    </lineage>
</organism>
<gene>
    <name evidence="8" type="ORF">KUCA_T00002940001</name>
</gene>
<evidence type="ECO:0000259" key="7">
    <source>
        <dbReference type="Pfam" id="PF06745"/>
    </source>
</evidence>
<protein>
    <recommendedName>
        <fullName evidence="7">KaiC-like domain-containing protein</fullName>
    </recommendedName>
</protein>
<dbReference type="HOGENOM" id="CLU_874540_0_0_1"/>
<evidence type="ECO:0000256" key="1">
    <source>
        <dbReference type="ARBA" id="ARBA00004123"/>
    </source>
</evidence>
<dbReference type="GO" id="GO:0005657">
    <property type="term" value="C:replication fork"/>
    <property type="evidence" value="ECO:0007669"/>
    <property type="project" value="TreeGrafter"/>
</dbReference>
<dbReference type="GO" id="GO:0005524">
    <property type="term" value="F:ATP binding"/>
    <property type="evidence" value="ECO:0007669"/>
    <property type="project" value="UniProtKB-KW"/>
</dbReference>
<comment type="subcellular location">
    <subcellularLocation>
        <location evidence="1">Nucleus</location>
    </subcellularLocation>
</comment>